<feature type="transmembrane region" description="Helical" evidence="1">
    <location>
        <begin position="188"/>
        <end position="209"/>
    </location>
</feature>
<reference evidence="2 3" key="1">
    <citation type="submission" date="2023-03" db="EMBL/GenBank/DDBJ databases">
        <title>Mating type loci evolution in Malassezia.</title>
        <authorList>
            <person name="Coelho M.A."/>
        </authorList>
    </citation>
    <scope>NUCLEOTIDE SEQUENCE [LARGE SCALE GENOMIC DNA]</scope>
    <source>
        <strain evidence="2 3">CBS 9725</strain>
    </source>
</reference>
<gene>
    <name evidence="2" type="ORF">MYAM1_001726</name>
</gene>
<feature type="transmembrane region" description="Helical" evidence="1">
    <location>
        <begin position="14"/>
        <end position="33"/>
    </location>
</feature>
<keyword evidence="3" id="KW-1185">Reference proteome</keyword>
<protein>
    <submittedName>
        <fullName evidence="2">Uncharacterized protein</fullName>
    </submittedName>
</protein>
<sequence length="464" mass="51315">MPLTDTSESTVTCWLGLALMIPVLDWILEAVLLKRQLDISRCSAVPCILKSEVAPHDFLWSASRFEAFYKARSTYKSVWLVGTLGMILCGYPATVWDWSSYVVQKDLPYASFWQSIVWLAVLYLSRTSLMIIAQICISPGGIFSCSNQSHVSFLNWLASIASVLCVLGVYAGGSVIESLSSVLDSKRVAAIESIITNLIPVLVFTASVYSRPSMLLARNSLTLSPVSLPSFACPEDHEKLATSATDDFPPSSREMFSQEQVKALSEHRNACQGIQWKPHAIVLLNVFFVMAFIQLITLNPAILAVAGFHKEHLASETPTLVIAGVVGSWFLRPLTVITVLQRNFFSRREVIAQDSEKQEDDTNDWVDYESSEIVSSQDAQAHLRSALLSMYLAKDMPLFSDALYSAYYLKEPALTRRFAALHAPTTSYQCESDGAVAQPVVSPAYRYSFDSDSDIAVPSIMLQA</sequence>
<name>A0AAJ5YWR7_9BASI</name>
<keyword evidence="1" id="KW-0472">Membrane</keyword>
<keyword evidence="1" id="KW-1133">Transmembrane helix</keyword>
<dbReference type="Proteomes" id="UP001219567">
    <property type="component" value="Chromosome 2"/>
</dbReference>
<keyword evidence="1" id="KW-0812">Transmembrane</keyword>
<feature type="transmembrane region" description="Helical" evidence="1">
    <location>
        <begin position="78"/>
        <end position="96"/>
    </location>
</feature>
<feature type="transmembrane region" description="Helical" evidence="1">
    <location>
        <begin position="282"/>
        <end position="308"/>
    </location>
</feature>
<evidence type="ECO:0000313" key="2">
    <source>
        <dbReference type="EMBL" id="WFC98992.1"/>
    </source>
</evidence>
<evidence type="ECO:0000256" key="1">
    <source>
        <dbReference type="SAM" id="Phobius"/>
    </source>
</evidence>
<dbReference type="EMBL" id="CP119944">
    <property type="protein sequence ID" value="WFC98992.1"/>
    <property type="molecule type" value="Genomic_DNA"/>
</dbReference>
<evidence type="ECO:0000313" key="3">
    <source>
        <dbReference type="Proteomes" id="UP001219567"/>
    </source>
</evidence>
<feature type="transmembrane region" description="Helical" evidence="1">
    <location>
        <begin position="153"/>
        <end position="176"/>
    </location>
</feature>
<organism evidence="2 3">
    <name type="scientific">Malassezia yamatoensis</name>
    <dbReference type="NCBI Taxonomy" id="253288"/>
    <lineage>
        <taxon>Eukaryota</taxon>
        <taxon>Fungi</taxon>
        <taxon>Dikarya</taxon>
        <taxon>Basidiomycota</taxon>
        <taxon>Ustilaginomycotina</taxon>
        <taxon>Malasseziomycetes</taxon>
        <taxon>Malasseziales</taxon>
        <taxon>Malasseziaceae</taxon>
        <taxon>Malassezia</taxon>
    </lineage>
</organism>
<accession>A0AAJ5YWR7</accession>
<dbReference type="AlphaFoldDB" id="A0AAJ5YWR7"/>
<feature type="transmembrane region" description="Helical" evidence="1">
    <location>
        <begin position="116"/>
        <end position="141"/>
    </location>
</feature>
<feature type="transmembrane region" description="Helical" evidence="1">
    <location>
        <begin position="320"/>
        <end position="340"/>
    </location>
</feature>
<proteinExistence type="predicted"/>